<dbReference type="Pfam" id="PF02050">
    <property type="entry name" value="FliJ"/>
    <property type="match status" value="1"/>
</dbReference>
<evidence type="ECO:0000256" key="10">
    <source>
        <dbReference type="ARBA" id="ARBA00023225"/>
    </source>
</evidence>
<evidence type="ECO:0000256" key="1">
    <source>
        <dbReference type="ARBA" id="ARBA00004413"/>
    </source>
</evidence>
<dbReference type="GO" id="GO:0071973">
    <property type="term" value="P:bacterial-type flagellum-dependent cell motility"/>
    <property type="evidence" value="ECO:0007669"/>
    <property type="project" value="InterPro"/>
</dbReference>
<name>A0A4V2UK18_9GAMM</name>
<keyword evidence="5" id="KW-1003">Cell membrane</keyword>
<dbReference type="InterPro" id="IPR018006">
    <property type="entry name" value="Flag_FliJ_proteobac"/>
</dbReference>
<keyword evidence="9" id="KW-0472">Membrane</keyword>
<evidence type="ECO:0000256" key="7">
    <source>
        <dbReference type="ARBA" id="ARBA00022795"/>
    </source>
</evidence>
<evidence type="ECO:0000256" key="4">
    <source>
        <dbReference type="ARBA" id="ARBA00022448"/>
    </source>
</evidence>
<dbReference type="InterPro" id="IPR012823">
    <property type="entry name" value="Flagell_FliJ"/>
</dbReference>
<dbReference type="Proteomes" id="UP000295793">
    <property type="component" value="Unassembled WGS sequence"/>
</dbReference>
<dbReference type="EMBL" id="SLZR01000003">
    <property type="protein sequence ID" value="TCS42416.1"/>
    <property type="molecule type" value="Genomic_DNA"/>
</dbReference>
<evidence type="ECO:0000256" key="3">
    <source>
        <dbReference type="ARBA" id="ARBA00020392"/>
    </source>
</evidence>
<evidence type="ECO:0000256" key="2">
    <source>
        <dbReference type="ARBA" id="ARBA00010004"/>
    </source>
</evidence>
<accession>A0A4V2UK18</accession>
<dbReference type="RefSeq" id="WP_132700339.1">
    <property type="nucleotide sequence ID" value="NZ_SLZR01000003.1"/>
</dbReference>
<keyword evidence="11" id="KW-0966">Cell projection</keyword>
<keyword evidence="12" id="KW-1185">Reference proteome</keyword>
<dbReference type="OrthoDB" id="6197325at2"/>
<comment type="similarity">
    <text evidence="2">Belongs to the FliJ family.</text>
</comment>
<dbReference type="PANTHER" id="PTHR38786">
    <property type="entry name" value="FLAGELLAR FLIJ PROTEIN"/>
    <property type="match status" value="1"/>
</dbReference>
<dbReference type="PRINTS" id="PR01004">
    <property type="entry name" value="FLGFLIJ"/>
</dbReference>
<keyword evidence="11" id="KW-0969">Cilium</keyword>
<keyword evidence="6" id="KW-0145">Chemotaxis</keyword>
<sequence length="145" mass="17242">MSRSKRLEVVERLAQQREDQAAQALAQVRTQLDVEQKRLDELFEYQAEYQGYLDQQSSQGISIEQWRRTQGFIDQLGSLAQRQQNAIDSWRQREQQVLAKWRELYQKRKNIAQFIGKVSMEELVEADKKEQKAIDELVTQRFHSN</sequence>
<dbReference type="GO" id="GO:0009288">
    <property type="term" value="C:bacterial-type flagellum"/>
    <property type="evidence" value="ECO:0007669"/>
    <property type="project" value="InterPro"/>
</dbReference>
<dbReference type="GO" id="GO:0015031">
    <property type="term" value="P:protein transport"/>
    <property type="evidence" value="ECO:0007669"/>
    <property type="project" value="UniProtKB-KW"/>
</dbReference>
<dbReference type="GO" id="GO:0005886">
    <property type="term" value="C:plasma membrane"/>
    <property type="evidence" value="ECO:0007669"/>
    <property type="project" value="UniProtKB-SubCell"/>
</dbReference>
<keyword evidence="10" id="KW-1006">Bacterial flagellum protein export</keyword>
<dbReference type="InterPro" id="IPR053716">
    <property type="entry name" value="Flag_assembly_chemotaxis_eff"/>
</dbReference>
<evidence type="ECO:0000313" key="11">
    <source>
        <dbReference type="EMBL" id="TCS42416.1"/>
    </source>
</evidence>
<comment type="caution">
    <text evidence="11">The sequence shown here is derived from an EMBL/GenBank/DDBJ whole genome shotgun (WGS) entry which is preliminary data.</text>
</comment>
<keyword evidence="11" id="KW-0282">Flagellum</keyword>
<evidence type="ECO:0000256" key="6">
    <source>
        <dbReference type="ARBA" id="ARBA00022500"/>
    </source>
</evidence>
<evidence type="ECO:0000256" key="5">
    <source>
        <dbReference type="ARBA" id="ARBA00022475"/>
    </source>
</evidence>
<evidence type="ECO:0000256" key="9">
    <source>
        <dbReference type="ARBA" id="ARBA00023136"/>
    </source>
</evidence>
<proteinExistence type="inferred from homology"/>
<dbReference type="Gene3D" id="1.10.287.1700">
    <property type="match status" value="1"/>
</dbReference>
<evidence type="ECO:0000256" key="8">
    <source>
        <dbReference type="ARBA" id="ARBA00022927"/>
    </source>
</evidence>
<dbReference type="NCBIfam" id="TIGR02473">
    <property type="entry name" value="flagell_FliJ"/>
    <property type="match status" value="1"/>
</dbReference>
<dbReference type="PANTHER" id="PTHR38786:SF1">
    <property type="entry name" value="FLAGELLAR FLIJ PROTEIN"/>
    <property type="match status" value="1"/>
</dbReference>
<organism evidence="11 12">
    <name type="scientific">Reinekea marinisedimentorum</name>
    <dbReference type="NCBI Taxonomy" id="230495"/>
    <lineage>
        <taxon>Bacteria</taxon>
        <taxon>Pseudomonadati</taxon>
        <taxon>Pseudomonadota</taxon>
        <taxon>Gammaproteobacteria</taxon>
        <taxon>Oceanospirillales</taxon>
        <taxon>Saccharospirillaceae</taxon>
        <taxon>Reinekea</taxon>
    </lineage>
</organism>
<keyword evidence="7" id="KW-1005">Bacterial flagellum biogenesis</keyword>
<reference evidence="11 12" key="1">
    <citation type="submission" date="2019-03" db="EMBL/GenBank/DDBJ databases">
        <title>Genomic Encyclopedia of Archaeal and Bacterial Type Strains, Phase II (KMG-II): from individual species to whole genera.</title>
        <authorList>
            <person name="Goeker M."/>
        </authorList>
    </citation>
    <scope>NUCLEOTIDE SEQUENCE [LARGE SCALE GENOMIC DNA]</scope>
    <source>
        <strain evidence="11 12">DSM 15388</strain>
    </source>
</reference>
<dbReference type="GO" id="GO:0044781">
    <property type="term" value="P:bacterial-type flagellum organization"/>
    <property type="evidence" value="ECO:0007669"/>
    <property type="project" value="UniProtKB-KW"/>
</dbReference>
<dbReference type="GO" id="GO:0003774">
    <property type="term" value="F:cytoskeletal motor activity"/>
    <property type="evidence" value="ECO:0007669"/>
    <property type="project" value="InterPro"/>
</dbReference>
<dbReference type="GO" id="GO:0006935">
    <property type="term" value="P:chemotaxis"/>
    <property type="evidence" value="ECO:0007669"/>
    <property type="project" value="UniProtKB-KW"/>
</dbReference>
<evidence type="ECO:0000313" key="12">
    <source>
        <dbReference type="Proteomes" id="UP000295793"/>
    </source>
</evidence>
<protein>
    <recommendedName>
        <fullName evidence="3">Flagellar FliJ protein</fullName>
    </recommendedName>
</protein>
<keyword evidence="4" id="KW-0813">Transport</keyword>
<dbReference type="InterPro" id="IPR052570">
    <property type="entry name" value="FliJ"/>
</dbReference>
<keyword evidence="8" id="KW-0653">Protein transport</keyword>
<comment type="subcellular location">
    <subcellularLocation>
        <location evidence="1">Cell membrane</location>
        <topology evidence="1">Peripheral membrane protein</topology>
        <orientation evidence="1">Cytoplasmic side</orientation>
    </subcellularLocation>
</comment>
<gene>
    <name evidence="11" type="ORF">BCF53_10377</name>
</gene>
<dbReference type="AlphaFoldDB" id="A0A4V2UK18"/>